<dbReference type="RefSeq" id="XP_022109576.1">
    <property type="nucleotide sequence ID" value="XM_022253884.1"/>
</dbReference>
<name>A0A8B8A156_ACAPL</name>
<dbReference type="KEGG" id="aplc:110989482"/>
<evidence type="ECO:0000256" key="1">
    <source>
        <dbReference type="SAM" id="MobiDB-lite"/>
    </source>
</evidence>
<proteinExistence type="predicted"/>
<sequence length="187" mass="20942">MTASPEQLRDISVESARPSRLEETPAALTFSDVSRLSESRDSTQPSSLQMEQSTLRHKRRLTEKSIEEEVTIPGDQMLIMDLPDEILPEHQIETLQDIPEVHKSPDIGASEEDQVISVPHPNVIREIAHLTAADETITFKDLVPVTTTCTDASKVFSVCLDYAALKLIKLWQTLAYGDICIRRGDLF</sequence>
<evidence type="ECO:0000313" key="3">
    <source>
        <dbReference type="RefSeq" id="XP_022109576.1"/>
    </source>
</evidence>
<accession>A0A8B8A156</accession>
<evidence type="ECO:0000313" key="2">
    <source>
        <dbReference type="Proteomes" id="UP000694845"/>
    </source>
</evidence>
<dbReference type="OMA" id="ICIRRGD"/>
<dbReference type="GeneID" id="110989482"/>
<feature type="region of interest" description="Disordered" evidence="1">
    <location>
        <begin position="1"/>
        <end position="57"/>
    </location>
</feature>
<keyword evidence="2" id="KW-1185">Reference proteome</keyword>
<gene>
    <name evidence="3" type="primary">LOC110989482</name>
</gene>
<dbReference type="OrthoDB" id="10071381at2759"/>
<protein>
    <submittedName>
        <fullName evidence="3">Uncharacterized protein LOC110989482 isoform X1</fullName>
    </submittedName>
</protein>
<organism evidence="2 3">
    <name type="scientific">Acanthaster planci</name>
    <name type="common">Crown-of-thorns starfish</name>
    <dbReference type="NCBI Taxonomy" id="133434"/>
    <lineage>
        <taxon>Eukaryota</taxon>
        <taxon>Metazoa</taxon>
        <taxon>Echinodermata</taxon>
        <taxon>Eleutherozoa</taxon>
        <taxon>Asterozoa</taxon>
        <taxon>Asteroidea</taxon>
        <taxon>Valvatacea</taxon>
        <taxon>Valvatida</taxon>
        <taxon>Acanthasteridae</taxon>
        <taxon>Acanthaster</taxon>
    </lineage>
</organism>
<feature type="compositionally biased region" description="Basic and acidic residues" evidence="1">
    <location>
        <begin position="7"/>
        <end position="23"/>
    </location>
</feature>
<dbReference type="Proteomes" id="UP000694845">
    <property type="component" value="Unplaced"/>
</dbReference>
<feature type="compositionally biased region" description="Polar residues" evidence="1">
    <location>
        <begin position="42"/>
        <end position="53"/>
    </location>
</feature>
<reference evidence="3" key="1">
    <citation type="submission" date="2025-08" db="UniProtKB">
        <authorList>
            <consortium name="RefSeq"/>
        </authorList>
    </citation>
    <scope>IDENTIFICATION</scope>
</reference>
<dbReference type="AlphaFoldDB" id="A0A8B8A156"/>